<evidence type="ECO:0000256" key="5">
    <source>
        <dbReference type="ARBA" id="ARBA00023136"/>
    </source>
</evidence>
<evidence type="ECO:0000256" key="1">
    <source>
        <dbReference type="ARBA" id="ARBA00004533"/>
    </source>
</evidence>
<protein>
    <submittedName>
        <fullName evidence="8">KDO2-lipid IV(A) lauroyltransferase</fullName>
        <ecNumber evidence="8">2.3.1.241</ecNumber>
    </submittedName>
</protein>
<dbReference type="GO" id="GO:0008913">
    <property type="term" value="F:Kdo2-lipid IVA acyltransferase activity"/>
    <property type="evidence" value="ECO:0007669"/>
    <property type="project" value="UniProtKB-EC"/>
</dbReference>
<evidence type="ECO:0000256" key="6">
    <source>
        <dbReference type="ARBA" id="ARBA00023315"/>
    </source>
</evidence>
<gene>
    <name evidence="8" type="ORF">JOF33_001313</name>
</gene>
<dbReference type="EMBL" id="JAGINY010000001">
    <property type="protein sequence ID" value="MBP2332614.1"/>
    <property type="molecule type" value="Genomic_DNA"/>
</dbReference>
<keyword evidence="5" id="KW-0472">Membrane</keyword>
<dbReference type="EC" id="2.3.1.241" evidence="8"/>
<dbReference type="PANTHER" id="PTHR30606:SF10">
    <property type="entry name" value="PHOSPHATIDYLINOSITOL MANNOSIDE ACYLTRANSFERASE"/>
    <property type="match status" value="1"/>
</dbReference>
<dbReference type="NCBIfam" id="NF005919">
    <property type="entry name" value="PRK07920.1"/>
    <property type="match status" value="1"/>
</dbReference>
<keyword evidence="2" id="KW-1003">Cell membrane</keyword>
<reference evidence="8 9" key="1">
    <citation type="submission" date="2021-03" db="EMBL/GenBank/DDBJ databases">
        <title>Sequencing the genomes of 1000 actinobacteria strains.</title>
        <authorList>
            <person name="Klenk H.-P."/>
        </authorList>
    </citation>
    <scope>NUCLEOTIDE SEQUENCE [LARGE SCALE GENOMIC DNA]</scope>
    <source>
        <strain evidence="8 9">DSM 44506</strain>
    </source>
</reference>
<accession>A0ABS4U7H6</accession>
<dbReference type="InterPro" id="IPR004960">
    <property type="entry name" value="LipA_acyltrans"/>
</dbReference>
<dbReference type="Proteomes" id="UP001519305">
    <property type="component" value="Unassembled WGS sequence"/>
</dbReference>
<evidence type="ECO:0000313" key="9">
    <source>
        <dbReference type="Proteomes" id="UP001519305"/>
    </source>
</evidence>
<dbReference type="PANTHER" id="PTHR30606">
    <property type="entry name" value="LIPID A BIOSYNTHESIS LAUROYL ACYLTRANSFERASE"/>
    <property type="match status" value="1"/>
</dbReference>
<dbReference type="Pfam" id="PF03279">
    <property type="entry name" value="Lip_A_acyltrans"/>
    <property type="match status" value="1"/>
</dbReference>
<name>A0ABS4U7H6_9CORY</name>
<evidence type="ECO:0000256" key="2">
    <source>
        <dbReference type="ARBA" id="ARBA00022475"/>
    </source>
</evidence>
<keyword evidence="6 8" id="KW-0012">Acyltransferase</keyword>
<feature type="region of interest" description="Disordered" evidence="7">
    <location>
        <begin position="294"/>
        <end position="319"/>
    </location>
</feature>
<dbReference type="CDD" id="cd07984">
    <property type="entry name" value="LPLAT_LABLAT-like"/>
    <property type="match status" value="1"/>
</dbReference>
<dbReference type="RefSeq" id="WP_209653033.1">
    <property type="nucleotide sequence ID" value="NZ_CP047357.1"/>
</dbReference>
<comment type="subcellular location">
    <subcellularLocation>
        <location evidence="1">Cell inner membrane</location>
    </subcellularLocation>
</comment>
<evidence type="ECO:0000313" key="8">
    <source>
        <dbReference type="EMBL" id="MBP2332614.1"/>
    </source>
</evidence>
<keyword evidence="3" id="KW-0997">Cell inner membrane</keyword>
<evidence type="ECO:0000256" key="7">
    <source>
        <dbReference type="SAM" id="MobiDB-lite"/>
    </source>
</evidence>
<comment type="caution">
    <text evidence="8">The sequence shown here is derived from an EMBL/GenBank/DDBJ whole genome shotgun (WGS) entry which is preliminary data.</text>
</comment>
<proteinExistence type="predicted"/>
<organism evidence="8 9">
    <name type="scientific">Corynebacterium freneyi</name>
    <dbReference type="NCBI Taxonomy" id="134034"/>
    <lineage>
        <taxon>Bacteria</taxon>
        <taxon>Bacillati</taxon>
        <taxon>Actinomycetota</taxon>
        <taxon>Actinomycetes</taxon>
        <taxon>Mycobacteriales</taxon>
        <taxon>Corynebacteriaceae</taxon>
        <taxon>Corynebacterium</taxon>
    </lineage>
</organism>
<keyword evidence="9" id="KW-1185">Reference proteome</keyword>
<evidence type="ECO:0000256" key="3">
    <source>
        <dbReference type="ARBA" id="ARBA00022519"/>
    </source>
</evidence>
<keyword evidence="4 8" id="KW-0808">Transferase</keyword>
<evidence type="ECO:0000256" key="4">
    <source>
        <dbReference type="ARBA" id="ARBA00022679"/>
    </source>
</evidence>
<sequence length="319" mass="35332">MRFPRNREDLAALGYLAGWKIVGKLPERPVMWAAMKAADRFSDDGRGPEQLRRNLARVTGLPADDVPDALVKASMRSYLRYWVEAFRLPTMAGAELYERIAGMIRGREILEATAAQDRGIILLVTHSGNWDMAGMWAARRFGGFTSVAERLRPEELYDAFLEYRESLGFTILPLTGGEPPMVGLRQRLEDGGVIALVGERDFGGRGAEVEFFGEKTIMPVGAAQLARETGAALHVAGLWFDGDDWGFRVHPEVPAAGRELDDIVQDCAWLMESDIAAHPADWHMLQPLWTADRRARRRRKAENGEAGADAPDAADRAGS</sequence>